<name>A0AAE0KL39_9PEZI</name>
<evidence type="ECO:0000256" key="2">
    <source>
        <dbReference type="ARBA" id="ARBA00023002"/>
    </source>
</evidence>
<dbReference type="SUPFAM" id="SSF51735">
    <property type="entry name" value="NAD(P)-binding Rossmann-fold domains"/>
    <property type="match status" value="1"/>
</dbReference>
<comment type="caution">
    <text evidence="3">The sequence shown here is derived from an EMBL/GenBank/DDBJ whole genome shotgun (WGS) entry which is preliminary data.</text>
</comment>
<evidence type="ECO:0000313" key="4">
    <source>
        <dbReference type="Proteomes" id="UP001285441"/>
    </source>
</evidence>
<dbReference type="PRINTS" id="PR00081">
    <property type="entry name" value="GDHRDH"/>
</dbReference>
<dbReference type="Pfam" id="PF00106">
    <property type="entry name" value="adh_short"/>
    <property type="match status" value="1"/>
</dbReference>
<dbReference type="GO" id="GO:0016491">
    <property type="term" value="F:oxidoreductase activity"/>
    <property type="evidence" value="ECO:0007669"/>
    <property type="project" value="UniProtKB-KW"/>
</dbReference>
<dbReference type="Gene3D" id="3.40.50.720">
    <property type="entry name" value="NAD(P)-binding Rossmann-like Domain"/>
    <property type="match status" value="1"/>
</dbReference>
<gene>
    <name evidence="3" type="ORF">B0H63DRAFT_478865</name>
</gene>
<dbReference type="InterPro" id="IPR036291">
    <property type="entry name" value="NAD(P)-bd_dom_sf"/>
</dbReference>
<dbReference type="PANTHER" id="PTHR24320:SF154">
    <property type="entry name" value="OXIDOREDUCTASE, SHORT-CHAIN DEHYDROGENASE_REDUCTASE FAMILY (AFU_ORTHOLOGUE AFUA_2G04560)"/>
    <property type="match status" value="1"/>
</dbReference>
<sequence>MPANAGITNYDPDKDIPSLVGKVIFVTGGTAGLGRESILKFAQHKPAHIYFTGRNVEAAESLINEVKDRDPSIGLSFVALDMTSLASVKAAVNNTFTHDRLDILMPNAGVMAIPPGLSKDGFEVQFAINHLANAMVIQQLLPMLSRTAAQSNLDVRIVSLTSEGWGLHPKGGVVFDKLRTPQEGLFGSWTRYGQSKLANIVYARELARRFPDILSVAVFPGVVETGLVTELPSLKRKFTVWSSRLMGFSMLSADKGCYSQVWAATASRSEVQSGSYYMPVGVVGDDKLDKTARDAKLAEELYSWTDKVLAEY</sequence>
<keyword evidence="2" id="KW-0560">Oxidoreductase</keyword>
<dbReference type="PANTHER" id="PTHR24320">
    <property type="entry name" value="RETINOL DEHYDROGENASE"/>
    <property type="match status" value="1"/>
</dbReference>
<organism evidence="3 4">
    <name type="scientific">Podospora didyma</name>
    <dbReference type="NCBI Taxonomy" id="330526"/>
    <lineage>
        <taxon>Eukaryota</taxon>
        <taxon>Fungi</taxon>
        <taxon>Dikarya</taxon>
        <taxon>Ascomycota</taxon>
        <taxon>Pezizomycotina</taxon>
        <taxon>Sordariomycetes</taxon>
        <taxon>Sordariomycetidae</taxon>
        <taxon>Sordariales</taxon>
        <taxon>Podosporaceae</taxon>
        <taxon>Podospora</taxon>
    </lineage>
</organism>
<proteinExistence type="inferred from homology"/>
<dbReference type="AlphaFoldDB" id="A0AAE0KL39"/>
<keyword evidence="4" id="KW-1185">Reference proteome</keyword>
<evidence type="ECO:0000313" key="3">
    <source>
        <dbReference type="EMBL" id="KAK3378091.1"/>
    </source>
</evidence>
<accession>A0AAE0KL39</accession>
<evidence type="ECO:0000256" key="1">
    <source>
        <dbReference type="ARBA" id="ARBA00006484"/>
    </source>
</evidence>
<dbReference type="InterPro" id="IPR002347">
    <property type="entry name" value="SDR_fam"/>
</dbReference>
<reference evidence="3" key="2">
    <citation type="submission" date="2023-06" db="EMBL/GenBank/DDBJ databases">
        <authorList>
            <consortium name="Lawrence Berkeley National Laboratory"/>
            <person name="Haridas S."/>
            <person name="Hensen N."/>
            <person name="Bonometti L."/>
            <person name="Westerberg I."/>
            <person name="Brannstrom I.O."/>
            <person name="Guillou S."/>
            <person name="Cros-Aarteil S."/>
            <person name="Calhoun S."/>
            <person name="Kuo A."/>
            <person name="Mondo S."/>
            <person name="Pangilinan J."/>
            <person name="Riley R."/>
            <person name="LaButti K."/>
            <person name="Andreopoulos B."/>
            <person name="Lipzen A."/>
            <person name="Chen C."/>
            <person name="Yanf M."/>
            <person name="Daum C."/>
            <person name="Ng V."/>
            <person name="Clum A."/>
            <person name="Steindorff A."/>
            <person name="Ohm R."/>
            <person name="Martin F."/>
            <person name="Silar P."/>
            <person name="Natvig D."/>
            <person name="Lalanne C."/>
            <person name="Gautier V."/>
            <person name="Ament-velasquez S.L."/>
            <person name="Kruys A."/>
            <person name="Hutchinson M.I."/>
            <person name="Powell A.J."/>
            <person name="Barry K."/>
            <person name="Miller A.N."/>
            <person name="Grigoriev I.V."/>
            <person name="Debuchy R."/>
            <person name="Gladieux P."/>
            <person name="Thoren M.H."/>
            <person name="Johannesson H."/>
        </authorList>
    </citation>
    <scope>NUCLEOTIDE SEQUENCE</scope>
    <source>
        <strain evidence="3">CBS 232.78</strain>
    </source>
</reference>
<reference evidence="3" key="1">
    <citation type="journal article" date="2023" name="Mol. Phylogenet. Evol.">
        <title>Genome-scale phylogeny and comparative genomics of the fungal order Sordariales.</title>
        <authorList>
            <person name="Hensen N."/>
            <person name="Bonometti L."/>
            <person name="Westerberg I."/>
            <person name="Brannstrom I.O."/>
            <person name="Guillou S."/>
            <person name="Cros-Aarteil S."/>
            <person name="Calhoun S."/>
            <person name="Haridas S."/>
            <person name="Kuo A."/>
            <person name="Mondo S."/>
            <person name="Pangilinan J."/>
            <person name="Riley R."/>
            <person name="LaButti K."/>
            <person name="Andreopoulos B."/>
            <person name="Lipzen A."/>
            <person name="Chen C."/>
            <person name="Yan M."/>
            <person name="Daum C."/>
            <person name="Ng V."/>
            <person name="Clum A."/>
            <person name="Steindorff A."/>
            <person name="Ohm R.A."/>
            <person name="Martin F."/>
            <person name="Silar P."/>
            <person name="Natvig D.O."/>
            <person name="Lalanne C."/>
            <person name="Gautier V."/>
            <person name="Ament-Velasquez S.L."/>
            <person name="Kruys A."/>
            <person name="Hutchinson M.I."/>
            <person name="Powell A.J."/>
            <person name="Barry K."/>
            <person name="Miller A.N."/>
            <person name="Grigoriev I.V."/>
            <person name="Debuchy R."/>
            <person name="Gladieux P."/>
            <person name="Hiltunen Thoren M."/>
            <person name="Johannesson H."/>
        </authorList>
    </citation>
    <scope>NUCLEOTIDE SEQUENCE</scope>
    <source>
        <strain evidence="3">CBS 232.78</strain>
    </source>
</reference>
<dbReference type="Proteomes" id="UP001285441">
    <property type="component" value="Unassembled WGS sequence"/>
</dbReference>
<dbReference type="EMBL" id="JAULSW010000006">
    <property type="protein sequence ID" value="KAK3378091.1"/>
    <property type="molecule type" value="Genomic_DNA"/>
</dbReference>
<protein>
    <submittedName>
        <fullName evidence="3">Oxidoreductase</fullName>
    </submittedName>
</protein>
<comment type="similarity">
    <text evidence="1">Belongs to the short-chain dehydrogenases/reductases (SDR) family.</text>
</comment>